<sequence>MFSKFGKNKQESTGEDSGYYRAADDQSVLEKTARSKRASHAGGATRGSRARAGRDAADPVLPEKKRARRRLVGAIALALAVVIGLPMVLDSEPRPVANDIALQIPSKDKPLEQGAPAPAASAPESRVAPGAALDQSEEIVNEPAAKPAAMSAAPSAAPAAAQVTPSAKPAATPTATAAHTVSEVKLAEPVKPPKAEVKEAPKAADTKTAKAEHKPEAKESKDKHEKPEAKPEPKHTEPKHAEAKPEPKDAKPAHSEDARALAILEGKPAAADSGSKYVIQVAALAAQDKVDELQGKLRDAGIKSYSQKVNTANGERTRVRVGPFASKEEAEKVRAKLSKMGLNGSLVPV</sequence>
<dbReference type="GO" id="GO:0032153">
    <property type="term" value="C:cell division site"/>
    <property type="evidence" value="ECO:0007669"/>
    <property type="project" value="TreeGrafter"/>
</dbReference>
<dbReference type="SUPFAM" id="SSF110997">
    <property type="entry name" value="Sporulation related repeat"/>
    <property type="match status" value="1"/>
</dbReference>
<organism evidence="4 5">
    <name type="scientific">Pseudoduganella violacea</name>
    <dbReference type="NCBI Taxonomy" id="1715466"/>
    <lineage>
        <taxon>Bacteria</taxon>
        <taxon>Pseudomonadati</taxon>
        <taxon>Pseudomonadota</taxon>
        <taxon>Betaproteobacteria</taxon>
        <taxon>Burkholderiales</taxon>
        <taxon>Oxalobacteraceae</taxon>
        <taxon>Telluria group</taxon>
        <taxon>Pseudoduganella</taxon>
    </lineage>
</organism>
<accession>A0A7W5FTU6</accession>
<dbReference type="InterPro" id="IPR036680">
    <property type="entry name" value="SPOR-like_sf"/>
</dbReference>
<feature type="transmembrane region" description="Helical" evidence="2">
    <location>
        <begin position="71"/>
        <end position="89"/>
    </location>
</feature>
<evidence type="ECO:0000313" key="4">
    <source>
        <dbReference type="EMBL" id="MBB3118971.1"/>
    </source>
</evidence>
<dbReference type="EMBL" id="JACHXD010000004">
    <property type="protein sequence ID" value="MBB3118971.1"/>
    <property type="molecule type" value="Genomic_DNA"/>
</dbReference>
<proteinExistence type="predicted"/>
<evidence type="ECO:0000256" key="1">
    <source>
        <dbReference type="SAM" id="MobiDB-lite"/>
    </source>
</evidence>
<name>A0A7W5FTU6_9BURK</name>
<dbReference type="Pfam" id="PF05036">
    <property type="entry name" value="SPOR"/>
    <property type="match status" value="1"/>
</dbReference>
<evidence type="ECO:0000313" key="5">
    <source>
        <dbReference type="Proteomes" id="UP000541535"/>
    </source>
</evidence>
<feature type="compositionally biased region" description="Low complexity" evidence="1">
    <location>
        <begin position="143"/>
        <end position="180"/>
    </location>
</feature>
<comment type="caution">
    <text evidence="4">The sequence shown here is derived from an EMBL/GenBank/DDBJ whole genome shotgun (WGS) entry which is preliminary data.</text>
</comment>
<feature type="compositionally biased region" description="Basic and acidic residues" evidence="1">
    <location>
        <begin position="185"/>
        <end position="259"/>
    </location>
</feature>
<dbReference type="PANTHER" id="PTHR38687:SF1">
    <property type="entry name" value="CELL DIVISION PROTEIN DEDD"/>
    <property type="match status" value="1"/>
</dbReference>
<feature type="domain" description="SPOR" evidence="3">
    <location>
        <begin position="271"/>
        <end position="349"/>
    </location>
</feature>
<feature type="compositionally biased region" description="Basic and acidic residues" evidence="1">
    <location>
        <begin position="52"/>
        <end position="64"/>
    </location>
</feature>
<dbReference type="InterPro" id="IPR007730">
    <property type="entry name" value="SPOR-like_dom"/>
</dbReference>
<dbReference type="PANTHER" id="PTHR38687">
    <property type="entry name" value="CELL DIVISION PROTEIN DEDD-RELATED"/>
    <property type="match status" value="1"/>
</dbReference>
<keyword evidence="2" id="KW-0472">Membrane</keyword>
<evidence type="ECO:0000256" key="2">
    <source>
        <dbReference type="SAM" id="Phobius"/>
    </source>
</evidence>
<dbReference type="AlphaFoldDB" id="A0A7W5FTU6"/>
<keyword evidence="5" id="KW-1185">Reference proteome</keyword>
<dbReference type="InterPro" id="IPR052521">
    <property type="entry name" value="Cell_div_SPOR-domain"/>
</dbReference>
<dbReference type="Gene3D" id="3.30.70.1070">
    <property type="entry name" value="Sporulation related repeat"/>
    <property type="match status" value="1"/>
</dbReference>
<dbReference type="GO" id="GO:0030428">
    <property type="term" value="C:cell septum"/>
    <property type="evidence" value="ECO:0007669"/>
    <property type="project" value="TreeGrafter"/>
</dbReference>
<evidence type="ECO:0000259" key="3">
    <source>
        <dbReference type="PROSITE" id="PS51724"/>
    </source>
</evidence>
<feature type="region of interest" description="Disordered" evidence="1">
    <location>
        <begin position="1"/>
        <end position="65"/>
    </location>
</feature>
<keyword evidence="2" id="KW-1133">Transmembrane helix</keyword>
<dbReference type="PROSITE" id="PS51724">
    <property type="entry name" value="SPOR"/>
    <property type="match status" value="1"/>
</dbReference>
<gene>
    <name evidence="4" type="ORF">FHS03_002016</name>
</gene>
<keyword evidence="2" id="KW-0812">Transmembrane</keyword>
<reference evidence="4 5" key="1">
    <citation type="submission" date="2020-08" db="EMBL/GenBank/DDBJ databases">
        <title>Genomic Encyclopedia of Type Strains, Phase III (KMG-III): the genomes of soil and plant-associated and newly described type strains.</title>
        <authorList>
            <person name="Whitman W."/>
        </authorList>
    </citation>
    <scope>NUCLEOTIDE SEQUENCE [LARGE SCALE GENOMIC DNA]</scope>
    <source>
        <strain evidence="4 5">CECT 8897</strain>
    </source>
</reference>
<feature type="region of interest" description="Disordered" evidence="1">
    <location>
        <begin position="100"/>
        <end position="260"/>
    </location>
</feature>
<dbReference type="Proteomes" id="UP000541535">
    <property type="component" value="Unassembled WGS sequence"/>
</dbReference>
<dbReference type="GO" id="GO:0032506">
    <property type="term" value="P:cytokinetic process"/>
    <property type="evidence" value="ECO:0007669"/>
    <property type="project" value="TreeGrafter"/>
</dbReference>
<feature type="compositionally biased region" description="Low complexity" evidence="1">
    <location>
        <begin position="115"/>
        <end position="129"/>
    </location>
</feature>
<protein>
    <submittedName>
        <fullName evidence="4">DedD protein</fullName>
    </submittedName>
</protein>
<dbReference type="GO" id="GO:0042834">
    <property type="term" value="F:peptidoglycan binding"/>
    <property type="evidence" value="ECO:0007669"/>
    <property type="project" value="InterPro"/>
</dbReference>